<accession>A0A2K1KHV1</accession>
<dbReference type="Proteomes" id="UP000006727">
    <property type="component" value="Chromosome 5"/>
</dbReference>
<evidence type="ECO:0000313" key="3">
    <source>
        <dbReference type="Proteomes" id="UP000006727"/>
    </source>
</evidence>
<reference evidence="1 3" key="2">
    <citation type="journal article" date="2018" name="Plant J.">
        <title>The Physcomitrella patens chromosome-scale assembly reveals moss genome structure and evolution.</title>
        <authorList>
            <person name="Lang D."/>
            <person name="Ullrich K.K."/>
            <person name="Murat F."/>
            <person name="Fuchs J."/>
            <person name="Jenkins J."/>
            <person name="Haas F.B."/>
            <person name="Piednoel M."/>
            <person name="Gundlach H."/>
            <person name="Van Bel M."/>
            <person name="Meyberg R."/>
            <person name="Vives C."/>
            <person name="Morata J."/>
            <person name="Symeonidi A."/>
            <person name="Hiss M."/>
            <person name="Muchero W."/>
            <person name="Kamisugi Y."/>
            <person name="Saleh O."/>
            <person name="Blanc G."/>
            <person name="Decker E.L."/>
            <person name="van Gessel N."/>
            <person name="Grimwood J."/>
            <person name="Hayes R.D."/>
            <person name="Graham S.W."/>
            <person name="Gunter L.E."/>
            <person name="McDaniel S.F."/>
            <person name="Hoernstein S.N.W."/>
            <person name="Larsson A."/>
            <person name="Li F.W."/>
            <person name="Perroud P.F."/>
            <person name="Phillips J."/>
            <person name="Ranjan P."/>
            <person name="Rokshar D.S."/>
            <person name="Rothfels C.J."/>
            <person name="Schneider L."/>
            <person name="Shu S."/>
            <person name="Stevenson D.W."/>
            <person name="Thummler F."/>
            <person name="Tillich M."/>
            <person name="Villarreal Aguilar J.C."/>
            <person name="Widiez T."/>
            <person name="Wong G.K."/>
            <person name="Wymore A."/>
            <person name="Zhang Y."/>
            <person name="Zimmer A.D."/>
            <person name="Quatrano R.S."/>
            <person name="Mayer K.F.X."/>
            <person name="Goodstein D."/>
            <person name="Casacuberta J.M."/>
            <person name="Vandepoele K."/>
            <person name="Reski R."/>
            <person name="Cuming A.C."/>
            <person name="Tuskan G.A."/>
            <person name="Maumus F."/>
            <person name="Salse J."/>
            <person name="Schmutz J."/>
            <person name="Rensing S.A."/>
        </authorList>
    </citation>
    <scope>NUCLEOTIDE SEQUENCE [LARGE SCALE GENOMIC DNA]</scope>
    <source>
        <strain evidence="2 3">cv. Gransden 2004</strain>
    </source>
</reference>
<name>A0A2K1KHV1_PHYPA</name>
<dbReference type="Gramene" id="Pp3c5_70V3.1">
    <property type="protein sequence ID" value="PAC:32953288.CDS.1"/>
    <property type="gene ID" value="Pp3c5_70"/>
</dbReference>
<evidence type="ECO:0000313" key="2">
    <source>
        <dbReference type="EnsemblPlants" id="PAC:32953288.CDS.1"/>
    </source>
</evidence>
<evidence type="ECO:0000313" key="1">
    <source>
        <dbReference type="EMBL" id="PNR53357.1"/>
    </source>
</evidence>
<accession>A0A7I3ZHB7</accession>
<dbReference type="EMBL" id="ABEU02000005">
    <property type="protein sequence ID" value="PNR53357.1"/>
    <property type="molecule type" value="Genomic_DNA"/>
</dbReference>
<reference evidence="2" key="3">
    <citation type="submission" date="2020-12" db="UniProtKB">
        <authorList>
            <consortium name="EnsemblPlants"/>
        </authorList>
    </citation>
    <scope>IDENTIFICATION</scope>
</reference>
<gene>
    <name evidence="1" type="ORF">PHYPA_007032</name>
</gene>
<protein>
    <submittedName>
        <fullName evidence="1 2">Uncharacterized protein</fullName>
    </submittedName>
</protein>
<reference evidence="1 3" key="1">
    <citation type="journal article" date="2008" name="Science">
        <title>The Physcomitrella genome reveals evolutionary insights into the conquest of land by plants.</title>
        <authorList>
            <person name="Rensing S."/>
            <person name="Lang D."/>
            <person name="Zimmer A."/>
            <person name="Terry A."/>
            <person name="Salamov A."/>
            <person name="Shapiro H."/>
            <person name="Nishiyama T."/>
            <person name="Perroud P.-F."/>
            <person name="Lindquist E."/>
            <person name="Kamisugi Y."/>
            <person name="Tanahashi T."/>
            <person name="Sakakibara K."/>
            <person name="Fujita T."/>
            <person name="Oishi K."/>
            <person name="Shin-I T."/>
            <person name="Kuroki Y."/>
            <person name="Toyoda A."/>
            <person name="Suzuki Y."/>
            <person name="Hashimoto A."/>
            <person name="Yamaguchi K."/>
            <person name="Sugano A."/>
            <person name="Kohara Y."/>
            <person name="Fujiyama A."/>
            <person name="Anterola A."/>
            <person name="Aoki S."/>
            <person name="Ashton N."/>
            <person name="Barbazuk W.B."/>
            <person name="Barker E."/>
            <person name="Bennetzen J."/>
            <person name="Bezanilla M."/>
            <person name="Blankenship R."/>
            <person name="Cho S.H."/>
            <person name="Dutcher S."/>
            <person name="Estelle M."/>
            <person name="Fawcett J.A."/>
            <person name="Gundlach H."/>
            <person name="Hanada K."/>
            <person name="Heyl A."/>
            <person name="Hicks K.A."/>
            <person name="Hugh J."/>
            <person name="Lohr M."/>
            <person name="Mayer K."/>
            <person name="Melkozernov A."/>
            <person name="Murata T."/>
            <person name="Nelson D."/>
            <person name="Pils B."/>
            <person name="Prigge M."/>
            <person name="Reiss B."/>
            <person name="Renner T."/>
            <person name="Rombauts S."/>
            <person name="Rushton P."/>
            <person name="Sanderfoot A."/>
            <person name="Schween G."/>
            <person name="Shiu S.-H."/>
            <person name="Stueber K."/>
            <person name="Theodoulou F.L."/>
            <person name="Tu H."/>
            <person name="Van de Peer Y."/>
            <person name="Verrier P.J."/>
            <person name="Waters E."/>
            <person name="Wood A."/>
            <person name="Yang L."/>
            <person name="Cove D."/>
            <person name="Cuming A."/>
            <person name="Hasebe M."/>
            <person name="Lucas S."/>
            <person name="Mishler D.B."/>
            <person name="Reski R."/>
            <person name="Grigoriev I."/>
            <person name="Quatrano R.S."/>
            <person name="Boore J.L."/>
        </authorList>
    </citation>
    <scope>NUCLEOTIDE SEQUENCE [LARGE SCALE GENOMIC DNA]</scope>
    <source>
        <strain evidence="2 3">cv. Gransden 2004</strain>
    </source>
</reference>
<dbReference type="AlphaFoldDB" id="A0A2K1KHV1"/>
<proteinExistence type="predicted"/>
<dbReference type="STRING" id="3218.A0A2K1KHV1"/>
<keyword evidence="3" id="KW-1185">Reference proteome</keyword>
<organism evidence="1">
    <name type="scientific">Physcomitrium patens</name>
    <name type="common">Spreading-leaved earth moss</name>
    <name type="synonym">Physcomitrella patens</name>
    <dbReference type="NCBI Taxonomy" id="3218"/>
    <lineage>
        <taxon>Eukaryota</taxon>
        <taxon>Viridiplantae</taxon>
        <taxon>Streptophyta</taxon>
        <taxon>Embryophyta</taxon>
        <taxon>Bryophyta</taxon>
        <taxon>Bryophytina</taxon>
        <taxon>Bryopsida</taxon>
        <taxon>Funariidae</taxon>
        <taxon>Funariales</taxon>
        <taxon>Funariaceae</taxon>
        <taxon>Physcomitrium</taxon>
    </lineage>
</organism>
<dbReference type="EnsemblPlants" id="Pp3c5_70V3.1">
    <property type="protein sequence ID" value="PAC:32953288.CDS.1"/>
    <property type="gene ID" value="Pp3c5_70"/>
</dbReference>
<sequence length="44" mass="4880">MFVESMQESVLQKKVDCRDLWPSLWGISSVGHISAGDTSLLTAR</sequence>